<feature type="compositionally biased region" description="Acidic residues" evidence="1">
    <location>
        <begin position="49"/>
        <end position="60"/>
    </location>
</feature>
<sequence length="120" mass="13157">MNGMMLHDGVLGLGREVVGMVEGFGDMEGVGVGQMPYFSHHRFELESMPEDMEVEDEDEDGRFGVDKGFGLGAESEVSTQGEDDGEENSGGLVRGRKRDRERERSRAGVVKEGEAEDMDV</sequence>
<dbReference type="HOGENOM" id="CLU_2051063_0_0_1"/>
<dbReference type="EMBL" id="GL945503">
    <property type="protein sequence ID" value="EGN92483.1"/>
    <property type="molecule type" value="Genomic_DNA"/>
</dbReference>
<accession>F8QGQ0</accession>
<name>F8QGQ0_SERL3</name>
<gene>
    <name evidence="2" type="ORF">SERLA73DRAFT_190956</name>
</gene>
<evidence type="ECO:0000313" key="3">
    <source>
        <dbReference type="Proteomes" id="UP000008063"/>
    </source>
</evidence>
<proteinExistence type="predicted"/>
<keyword evidence="3" id="KW-1185">Reference proteome</keyword>
<feature type="compositionally biased region" description="Basic and acidic residues" evidence="1">
    <location>
        <begin position="98"/>
        <end position="113"/>
    </location>
</feature>
<organism evidence="3">
    <name type="scientific">Serpula lacrymans var. lacrymans (strain S7.3)</name>
    <name type="common">Dry rot fungus</name>
    <dbReference type="NCBI Taxonomy" id="936435"/>
    <lineage>
        <taxon>Eukaryota</taxon>
        <taxon>Fungi</taxon>
        <taxon>Dikarya</taxon>
        <taxon>Basidiomycota</taxon>
        <taxon>Agaricomycotina</taxon>
        <taxon>Agaricomycetes</taxon>
        <taxon>Agaricomycetidae</taxon>
        <taxon>Boletales</taxon>
        <taxon>Coniophorineae</taxon>
        <taxon>Serpulaceae</taxon>
        <taxon>Serpula</taxon>
    </lineage>
</organism>
<dbReference type="InParanoid" id="F8QGQ0"/>
<dbReference type="Proteomes" id="UP000008063">
    <property type="component" value="Unassembled WGS sequence"/>
</dbReference>
<evidence type="ECO:0000256" key="1">
    <source>
        <dbReference type="SAM" id="MobiDB-lite"/>
    </source>
</evidence>
<protein>
    <submittedName>
        <fullName evidence="2">Uncharacterized protein</fullName>
    </submittedName>
</protein>
<evidence type="ECO:0000313" key="2">
    <source>
        <dbReference type="EMBL" id="EGN92483.1"/>
    </source>
</evidence>
<dbReference type="AlphaFoldDB" id="F8QGQ0"/>
<feature type="region of interest" description="Disordered" evidence="1">
    <location>
        <begin position="49"/>
        <end position="120"/>
    </location>
</feature>
<reference evidence="3" key="1">
    <citation type="journal article" date="2011" name="Science">
        <title>The plant cell wall-decomposing machinery underlies the functional diversity of forest fungi.</title>
        <authorList>
            <person name="Eastwood D.C."/>
            <person name="Floudas D."/>
            <person name="Binder M."/>
            <person name="Majcherczyk A."/>
            <person name="Schneider P."/>
            <person name="Aerts A."/>
            <person name="Asiegbu F.O."/>
            <person name="Baker S.E."/>
            <person name="Barry K."/>
            <person name="Bendiksby M."/>
            <person name="Blumentritt M."/>
            <person name="Coutinho P.M."/>
            <person name="Cullen D."/>
            <person name="de Vries R.P."/>
            <person name="Gathman A."/>
            <person name="Goodell B."/>
            <person name="Henrissat B."/>
            <person name="Ihrmark K."/>
            <person name="Kauserud H."/>
            <person name="Kohler A."/>
            <person name="LaButti K."/>
            <person name="Lapidus A."/>
            <person name="Lavin J.L."/>
            <person name="Lee Y.-H."/>
            <person name="Lindquist E."/>
            <person name="Lilly W."/>
            <person name="Lucas S."/>
            <person name="Morin E."/>
            <person name="Murat C."/>
            <person name="Oguiza J.A."/>
            <person name="Park J."/>
            <person name="Pisabarro A.G."/>
            <person name="Riley R."/>
            <person name="Rosling A."/>
            <person name="Salamov A."/>
            <person name="Schmidt O."/>
            <person name="Schmutz J."/>
            <person name="Skrede I."/>
            <person name="Stenlid J."/>
            <person name="Wiebenga A."/>
            <person name="Xie X."/>
            <person name="Kuees U."/>
            <person name="Hibbett D.S."/>
            <person name="Hoffmeister D."/>
            <person name="Hoegberg N."/>
            <person name="Martin F."/>
            <person name="Grigoriev I.V."/>
            <person name="Watkinson S.C."/>
        </authorList>
    </citation>
    <scope>NUCLEOTIDE SEQUENCE [LARGE SCALE GENOMIC DNA]</scope>
    <source>
        <strain evidence="3">strain S7.3</strain>
    </source>
</reference>